<name>A0A1B1U5E2_9HELI</name>
<dbReference type="GO" id="GO:0016740">
    <property type="term" value="F:transferase activity"/>
    <property type="evidence" value="ECO:0007669"/>
    <property type="project" value="UniProtKB-KW"/>
</dbReference>
<keyword evidence="1" id="KW-0067">ATP-binding</keyword>
<evidence type="ECO:0000313" key="2">
    <source>
        <dbReference type="EMBL" id="ANV97976.1"/>
    </source>
</evidence>
<evidence type="ECO:0000256" key="1">
    <source>
        <dbReference type="HAMAP-Rule" id="MF_00122"/>
    </source>
</evidence>
<dbReference type="GO" id="GO:0050566">
    <property type="term" value="F:asparaginyl-tRNA synthase (glutamine-hydrolyzing) activity"/>
    <property type="evidence" value="ECO:0007669"/>
    <property type="project" value="RHEA"/>
</dbReference>
<dbReference type="KEGG" id="het:BBW65_03810"/>
<comment type="catalytic activity">
    <reaction evidence="1">
        <text>L-aspartyl-tRNA(Asn) + L-glutamine + ATP + H2O = L-asparaginyl-tRNA(Asn) + L-glutamate + ADP + phosphate + 2 H(+)</text>
        <dbReference type="Rhea" id="RHEA:14513"/>
        <dbReference type="Rhea" id="RHEA-COMP:9674"/>
        <dbReference type="Rhea" id="RHEA-COMP:9677"/>
        <dbReference type="ChEBI" id="CHEBI:15377"/>
        <dbReference type="ChEBI" id="CHEBI:15378"/>
        <dbReference type="ChEBI" id="CHEBI:29985"/>
        <dbReference type="ChEBI" id="CHEBI:30616"/>
        <dbReference type="ChEBI" id="CHEBI:43474"/>
        <dbReference type="ChEBI" id="CHEBI:58359"/>
        <dbReference type="ChEBI" id="CHEBI:78515"/>
        <dbReference type="ChEBI" id="CHEBI:78516"/>
        <dbReference type="ChEBI" id="CHEBI:456216"/>
    </reaction>
</comment>
<dbReference type="InterPro" id="IPR036113">
    <property type="entry name" value="Asp/Glu-ADT_sf_sub_c"/>
</dbReference>
<dbReference type="NCBIfam" id="TIGR00135">
    <property type="entry name" value="gatC"/>
    <property type="match status" value="1"/>
</dbReference>
<dbReference type="Pfam" id="PF02686">
    <property type="entry name" value="GatC"/>
    <property type="match status" value="1"/>
</dbReference>
<dbReference type="STRING" id="222136.BBW65_03810"/>
<gene>
    <name evidence="1" type="primary">gatC</name>
    <name evidence="2" type="ORF">BBW65_03810</name>
</gene>
<comment type="catalytic activity">
    <reaction evidence="1">
        <text>L-glutamyl-tRNA(Gln) + L-glutamine + ATP + H2O = L-glutaminyl-tRNA(Gln) + L-glutamate + ADP + phosphate + H(+)</text>
        <dbReference type="Rhea" id="RHEA:17521"/>
        <dbReference type="Rhea" id="RHEA-COMP:9681"/>
        <dbReference type="Rhea" id="RHEA-COMP:9684"/>
        <dbReference type="ChEBI" id="CHEBI:15377"/>
        <dbReference type="ChEBI" id="CHEBI:15378"/>
        <dbReference type="ChEBI" id="CHEBI:29985"/>
        <dbReference type="ChEBI" id="CHEBI:30616"/>
        <dbReference type="ChEBI" id="CHEBI:43474"/>
        <dbReference type="ChEBI" id="CHEBI:58359"/>
        <dbReference type="ChEBI" id="CHEBI:78520"/>
        <dbReference type="ChEBI" id="CHEBI:78521"/>
        <dbReference type="ChEBI" id="CHEBI:456216"/>
    </reaction>
</comment>
<comment type="subunit">
    <text evidence="1">Heterotrimer of A, B and C subunits.</text>
</comment>
<dbReference type="OrthoDB" id="9813938at2"/>
<organism evidence="2 3">
    <name type="scientific">Helicobacter enhydrae</name>
    <dbReference type="NCBI Taxonomy" id="222136"/>
    <lineage>
        <taxon>Bacteria</taxon>
        <taxon>Pseudomonadati</taxon>
        <taxon>Campylobacterota</taxon>
        <taxon>Epsilonproteobacteria</taxon>
        <taxon>Campylobacterales</taxon>
        <taxon>Helicobacteraceae</taxon>
        <taxon>Helicobacter</taxon>
    </lineage>
</organism>
<dbReference type="AlphaFoldDB" id="A0A1B1U5E2"/>
<dbReference type="GO" id="GO:0006450">
    <property type="term" value="P:regulation of translational fidelity"/>
    <property type="evidence" value="ECO:0007669"/>
    <property type="project" value="InterPro"/>
</dbReference>
<keyword evidence="1" id="KW-0648">Protein biosynthesis</keyword>
<protein>
    <recommendedName>
        <fullName evidence="1">Aspartyl/glutamyl-tRNA(Asn/Gln) amidotransferase subunit C</fullName>
        <shortName evidence="1">Asp/Glu-ADT subunit C</shortName>
        <ecNumber evidence="1">6.3.5.-</ecNumber>
    </recommendedName>
</protein>
<keyword evidence="3" id="KW-1185">Reference proteome</keyword>
<dbReference type="Proteomes" id="UP000092884">
    <property type="component" value="Chromosome"/>
</dbReference>
<dbReference type="GO" id="GO:0050567">
    <property type="term" value="F:glutaminyl-tRNA synthase (glutamine-hydrolyzing) activity"/>
    <property type="evidence" value="ECO:0007669"/>
    <property type="project" value="UniProtKB-UniRule"/>
</dbReference>
<comment type="function">
    <text evidence="1">Allows the formation of correctly charged Asn-tRNA(Asn) or Gln-tRNA(Gln) through the transamidation of misacylated Asp-tRNA(Asn) or Glu-tRNA(Gln) in organisms which lack either or both of asparaginyl-tRNA or glutaminyl-tRNA synthetases. The reaction takes place in the presence of glutamine and ATP through an activated phospho-Asp-tRNA(Asn) or phospho-Glu-tRNA(Gln).</text>
</comment>
<keyword evidence="2" id="KW-0808">Transferase</keyword>
<keyword evidence="1" id="KW-0436">Ligase</keyword>
<sequence length="92" mass="10246">MKIDDVLLGKLEKLGMIEIAQDQKEDTKKQLSEIVGFMDNLGALDLDDIVLDNDLQTPMREDVVRDGGVRDMVLSTAPNAKDGFFIVPKIIE</sequence>
<dbReference type="EMBL" id="CP016503">
    <property type="protein sequence ID" value="ANV97976.1"/>
    <property type="molecule type" value="Genomic_DNA"/>
</dbReference>
<accession>A0A1B1U5E2</accession>
<evidence type="ECO:0000313" key="3">
    <source>
        <dbReference type="Proteomes" id="UP000092884"/>
    </source>
</evidence>
<reference evidence="3" key="1">
    <citation type="submission" date="2016-07" db="EMBL/GenBank/DDBJ databases">
        <authorList>
            <person name="Florea S."/>
            <person name="Webb J.S."/>
            <person name="Jaromczyk J."/>
            <person name="Schardl C.L."/>
        </authorList>
    </citation>
    <scope>NUCLEOTIDE SEQUENCE [LARGE SCALE GENOMIC DNA]</scope>
    <source>
        <strain evidence="3">MIT 01-6242</strain>
    </source>
</reference>
<dbReference type="HAMAP" id="MF_00122">
    <property type="entry name" value="GatC"/>
    <property type="match status" value="1"/>
</dbReference>
<comment type="similarity">
    <text evidence="1">Belongs to the GatC family.</text>
</comment>
<dbReference type="Gene3D" id="1.10.20.60">
    <property type="entry name" value="Glu-tRNAGln amidotransferase C subunit, N-terminal domain"/>
    <property type="match status" value="1"/>
</dbReference>
<dbReference type="SUPFAM" id="SSF141000">
    <property type="entry name" value="Glu-tRNAGln amidotransferase C subunit"/>
    <property type="match status" value="1"/>
</dbReference>
<dbReference type="InterPro" id="IPR003837">
    <property type="entry name" value="GatC"/>
</dbReference>
<dbReference type="GO" id="GO:0005524">
    <property type="term" value="F:ATP binding"/>
    <property type="evidence" value="ECO:0007669"/>
    <property type="project" value="UniProtKB-KW"/>
</dbReference>
<proteinExistence type="inferred from homology"/>
<dbReference type="GO" id="GO:0006412">
    <property type="term" value="P:translation"/>
    <property type="evidence" value="ECO:0007669"/>
    <property type="project" value="UniProtKB-UniRule"/>
</dbReference>
<dbReference type="EC" id="6.3.5.-" evidence="1"/>
<keyword evidence="1" id="KW-0547">Nucleotide-binding</keyword>